<evidence type="ECO:0000256" key="2">
    <source>
        <dbReference type="ARBA" id="ARBA00022737"/>
    </source>
</evidence>
<dbReference type="SUPFAM" id="SSF52540">
    <property type="entry name" value="P-loop containing nucleoside triphosphate hydrolases"/>
    <property type="match status" value="2"/>
</dbReference>
<dbReference type="PROSITE" id="PS50893">
    <property type="entry name" value="ABC_TRANSPORTER_2"/>
    <property type="match status" value="2"/>
</dbReference>
<protein>
    <submittedName>
        <fullName evidence="6">Sugar ABC transporter ATP-binding protein</fullName>
    </submittedName>
</protein>
<keyword evidence="1" id="KW-0813">Transport</keyword>
<reference evidence="6 7" key="1">
    <citation type="submission" date="2018-08" db="EMBL/GenBank/DDBJ databases">
        <title>Genome Sequence of Clavibacter michiganensis Subspecies type strains, and the Atypical Peach-Colored Strains Isolated from Tomato.</title>
        <authorList>
            <person name="Osdaghi E."/>
            <person name="Portier P."/>
            <person name="Briand M."/>
            <person name="Jacques M.-A."/>
        </authorList>
    </citation>
    <scope>NUCLEOTIDE SEQUENCE [LARGE SCALE GENOMIC DNA]</scope>
    <source>
        <strain evidence="6 7">CFBP 8216</strain>
    </source>
</reference>
<dbReference type="CDD" id="cd03216">
    <property type="entry name" value="ABC_Carb_Monos_I"/>
    <property type="match status" value="1"/>
</dbReference>
<dbReference type="PROSITE" id="PS00211">
    <property type="entry name" value="ABC_TRANSPORTER_1"/>
    <property type="match status" value="1"/>
</dbReference>
<dbReference type="PANTHER" id="PTHR43790">
    <property type="entry name" value="CARBOHYDRATE TRANSPORT ATP-BINDING PROTEIN MG119-RELATED"/>
    <property type="match status" value="1"/>
</dbReference>
<dbReference type="InterPro" id="IPR027417">
    <property type="entry name" value="P-loop_NTPase"/>
</dbReference>
<dbReference type="InterPro" id="IPR050107">
    <property type="entry name" value="ABC_carbohydrate_import_ATPase"/>
</dbReference>
<feature type="domain" description="ABC transporter" evidence="5">
    <location>
        <begin position="249"/>
        <end position="496"/>
    </location>
</feature>
<evidence type="ECO:0000313" key="6">
    <source>
        <dbReference type="EMBL" id="RII94778.1"/>
    </source>
</evidence>
<keyword evidence="2" id="KW-0677">Repeat</keyword>
<accession>A0ABX9NCF5</accession>
<dbReference type="GO" id="GO:0005524">
    <property type="term" value="F:ATP binding"/>
    <property type="evidence" value="ECO:0007669"/>
    <property type="project" value="UniProtKB-KW"/>
</dbReference>
<dbReference type="Gene3D" id="3.40.50.300">
    <property type="entry name" value="P-loop containing nucleotide triphosphate hydrolases"/>
    <property type="match status" value="2"/>
</dbReference>
<dbReference type="InterPro" id="IPR003439">
    <property type="entry name" value="ABC_transporter-like_ATP-bd"/>
</dbReference>
<dbReference type="Pfam" id="PF00005">
    <property type="entry name" value="ABC_tran"/>
    <property type="match status" value="2"/>
</dbReference>
<keyword evidence="3" id="KW-0547">Nucleotide-binding</keyword>
<feature type="domain" description="ABC transporter" evidence="5">
    <location>
        <begin position="4"/>
        <end position="235"/>
    </location>
</feature>
<name>A0ABX9NCF5_9MICO</name>
<comment type="caution">
    <text evidence="6">The sequence shown here is derived from an EMBL/GenBank/DDBJ whole genome shotgun (WGS) entry which is preliminary data.</text>
</comment>
<keyword evidence="7" id="KW-1185">Reference proteome</keyword>
<dbReference type="CDD" id="cd03215">
    <property type="entry name" value="ABC_Carb_Monos_II"/>
    <property type="match status" value="1"/>
</dbReference>
<keyword evidence="4 6" id="KW-0067">ATP-binding</keyword>
<evidence type="ECO:0000256" key="1">
    <source>
        <dbReference type="ARBA" id="ARBA00022448"/>
    </source>
</evidence>
<dbReference type="InterPro" id="IPR003593">
    <property type="entry name" value="AAA+_ATPase"/>
</dbReference>
<evidence type="ECO:0000256" key="4">
    <source>
        <dbReference type="ARBA" id="ARBA00022840"/>
    </source>
</evidence>
<organism evidence="6 7">
    <name type="scientific">Clavibacter californiensis</name>
    <dbReference type="NCBI Taxonomy" id="1401995"/>
    <lineage>
        <taxon>Bacteria</taxon>
        <taxon>Bacillati</taxon>
        <taxon>Actinomycetota</taxon>
        <taxon>Actinomycetes</taxon>
        <taxon>Micrococcales</taxon>
        <taxon>Microbacteriaceae</taxon>
        <taxon>Clavibacter</taxon>
    </lineage>
</organism>
<sequence>MVGIRVDFESGPALSGAHLRLVPGEIHGLLGGNGAGKSTLIKTLTGVHRPHAGVIAIDGVERAFSGPADARSAGISAVFQDERLTDNLSIGENMMLGHELRGGFGISWSRTHQRAAEMLSELGLGDLDPRLPLRSLSPALRQLVAISRAMVDRPRVLLLDEPTSSLDAGDVARLFVVLRKLRDGGVAILFVSHFLEQVLTLSDRITVLRDGSTVGEYPARSMDRAELIAKMIGKDIDALRRIGSDRREHRRQPVGPPFYQAVALGRRGAVAPTDLELHRGEIVGFAGLRGSGRTELASLLSGVERSDSGRIFIDGEPTPLIGPIAGLRNRIAHVSEDRHRDGIIGDLSLRENIVLGVQARRGWAHPLSSAESDDLVSMYIDMLDIRPADPDIPVRSLSGGNQQKVVLARCLATRPRVLVLDEPGRGIDMAAKVDIQARISQLAKEGIAVVYISSELEEVVRLSDRIVVFKDREKIGEVSNGPWLTVDTVVEMIAADADPDLDEDAEDPW</sequence>
<dbReference type="EMBL" id="QWEE01000002">
    <property type="protein sequence ID" value="RII94778.1"/>
    <property type="molecule type" value="Genomic_DNA"/>
</dbReference>
<evidence type="ECO:0000259" key="5">
    <source>
        <dbReference type="PROSITE" id="PS50893"/>
    </source>
</evidence>
<evidence type="ECO:0000313" key="7">
    <source>
        <dbReference type="Proteomes" id="UP000265355"/>
    </source>
</evidence>
<evidence type="ECO:0000256" key="3">
    <source>
        <dbReference type="ARBA" id="ARBA00022741"/>
    </source>
</evidence>
<dbReference type="SMART" id="SM00382">
    <property type="entry name" value="AAA"/>
    <property type="match status" value="2"/>
</dbReference>
<dbReference type="PANTHER" id="PTHR43790:SF9">
    <property type="entry name" value="GALACTOFURANOSE TRANSPORTER ATP-BINDING PROTEIN YTFR"/>
    <property type="match status" value="1"/>
</dbReference>
<dbReference type="InterPro" id="IPR017871">
    <property type="entry name" value="ABC_transporter-like_CS"/>
</dbReference>
<gene>
    <name evidence="6" type="ORF">DZF98_00465</name>
</gene>
<proteinExistence type="predicted"/>
<dbReference type="Proteomes" id="UP000265355">
    <property type="component" value="Unassembled WGS sequence"/>
</dbReference>